<feature type="transmembrane region" description="Helical" evidence="5">
    <location>
        <begin position="105"/>
        <end position="129"/>
    </location>
</feature>
<dbReference type="Proteomes" id="UP000824281">
    <property type="component" value="Chromosome"/>
</dbReference>
<feature type="transmembrane region" description="Helical" evidence="5">
    <location>
        <begin position="48"/>
        <end position="66"/>
    </location>
</feature>
<evidence type="ECO:0000313" key="8">
    <source>
        <dbReference type="Proteomes" id="UP000824281"/>
    </source>
</evidence>
<feature type="transmembrane region" description="Helical" evidence="5">
    <location>
        <begin position="12"/>
        <end position="36"/>
    </location>
</feature>
<evidence type="ECO:0000313" key="7">
    <source>
        <dbReference type="EMBL" id="QZD89937.1"/>
    </source>
</evidence>
<evidence type="ECO:0000256" key="4">
    <source>
        <dbReference type="ARBA" id="ARBA00023136"/>
    </source>
</evidence>
<organism evidence="7 8">
    <name type="scientific">Qipengyuania aurantiaca</name>
    <dbReference type="NCBI Taxonomy" id="2867233"/>
    <lineage>
        <taxon>Bacteria</taxon>
        <taxon>Pseudomonadati</taxon>
        <taxon>Pseudomonadota</taxon>
        <taxon>Alphaproteobacteria</taxon>
        <taxon>Sphingomonadales</taxon>
        <taxon>Erythrobacteraceae</taxon>
        <taxon>Qipengyuania</taxon>
    </lineage>
</organism>
<feature type="transmembrane region" description="Helical" evidence="5">
    <location>
        <begin position="78"/>
        <end position="99"/>
    </location>
</feature>
<proteinExistence type="predicted"/>
<accession>A0ABX8ZLP3</accession>
<reference evidence="7 8" key="1">
    <citation type="submission" date="2021-08" db="EMBL/GenBank/DDBJ databases">
        <title>Comparative Genomics Analysis of the Genus Qipengyuania Reveals Extensive Genetic Diversity and Metabolic Versatility, Including the Description of Fifteen Novel Species.</title>
        <authorList>
            <person name="Liu Y."/>
        </authorList>
    </citation>
    <scope>NUCLEOTIDE SEQUENCE [LARGE SCALE GENOMIC DNA]</scope>
    <source>
        <strain evidence="7 8">1NDH13</strain>
    </source>
</reference>
<evidence type="ECO:0000259" key="6">
    <source>
        <dbReference type="Pfam" id="PF04138"/>
    </source>
</evidence>
<keyword evidence="3 5" id="KW-1133">Transmembrane helix</keyword>
<sequence>MLKRFFTRRAGGMLWRNTVVSTGVFLVGLGVLWLLVEQAGVDPVLATGISFLIANSIHYVFGRTWIFAGSERKLSTGYALFLGNAIVGLIVTVGLFWVLTHWTPINYLVARVIVSVFAGLTVFVLNAALNFKQV</sequence>
<keyword evidence="4 5" id="KW-0472">Membrane</keyword>
<dbReference type="EMBL" id="CP081295">
    <property type="protein sequence ID" value="QZD89937.1"/>
    <property type="molecule type" value="Genomic_DNA"/>
</dbReference>
<gene>
    <name evidence="7" type="ORF">K3148_00535</name>
</gene>
<comment type="subcellular location">
    <subcellularLocation>
        <location evidence="1">Membrane</location>
        <topology evidence="1">Multi-pass membrane protein</topology>
    </subcellularLocation>
</comment>
<keyword evidence="8" id="KW-1185">Reference proteome</keyword>
<dbReference type="InterPro" id="IPR007267">
    <property type="entry name" value="GtrA_DPMS_TM"/>
</dbReference>
<evidence type="ECO:0000256" key="3">
    <source>
        <dbReference type="ARBA" id="ARBA00022989"/>
    </source>
</evidence>
<evidence type="ECO:0000256" key="5">
    <source>
        <dbReference type="SAM" id="Phobius"/>
    </source>
</evidence>
<feature type="domain" description="GtrA/DPMS transmembrane" evidence="6">
    <location>
        <begin position="22"/>
        <end position="129"/>
    </location>
</feature>
<name>A0ABX8ZLP3_9SPHN</name>
<evidence type="ECO:0000256" key="1">
    <source>
        <dbReference type="ARBA" id="ARBA00004141"/>
    </source>
</evidence>
<evidence type="ECO:0000256" key="2">
    <source>
        <dbReference type="ARBA" id="ARBA00022692"/>
    </source>
</evidence>
<keyword evidence="2 5" id="KW-0812">Transmembrane</keyword>
<dbReference type="RefSeq" id="WP_221425413.1">
    <property type="nucleotide sequence ID" value="NZ_CP081295.1"/>
</dbReference>
<protein>
    <submittedName>
        <fullName evidence="7">GtrA family protein</fullName>
    </submittedName>
</protein>
<dbReference type="Pfam" id="PF04138">
    <property type="entry name" value="GtrA_DPMS_TM"/>
    <property type="match status" value="1"/>
</dbReference>